<feature type="domain" description="Phorbol-ester/DAG-type" evidence="5">
    <location>
        <begin position="249"/>
        <end position="298"/>
    </location>
</feature>
<dbReference type="Gene3D" id="3.30.60.20">
    <property type="match status" value="1"/>
</dbReference>
<dbReference type="SMART" id="SM00249">
    <property type="entry name" value="PHD"/>
    <property type="match status" value="4"/>
</dbReference>
<keyword evidence="2" id="KW-0677">Repeat</keyword>
<sequence>MESQDLGHQHEHPLIFFNIEKQNNQRTVKCSRCGEAISSGPSFRCAEECGFCLHRQCAEAPEQIHHPLHPEHPLCLLPNPPAPYSTGGYRCNFCRERGTMFVYHCSCYIDLHIKCALFTYNYFAENKLALGELPAIAYKDPSINISNGNKLWKAKCFGCWEPLLDSVYSCLDGGITLHKKCVELPHELNHPFHRQHPLILQFTGQFFSCAICEGIRACGFLYRCSPCNFTIHIACLSSSPPIIQHKHHPHPFTRFSRDSPFTCDACGRSDKKGGLPYLCLECNLLLHEKCIKLPPIIKFFWHPQHPLFHTYFLKGEESFKSWECAVCHDKVDTCYGSYSCLHCHFIVHVNCILKYRSWYKIIDPDKYKDGKLITDDTSMEESSMSVLERNEDGEATKIKHFSHLHNLIMLSSDDHSIINNKYCDGCTLSISVSDDPFHYHCSQSQCDFVLHKTCAEFPKKKHLWFHYFCGQPSILVLDEIFKCFRCRYVCNGFAYQCDQCKSHTCLRCVIPNDTLICQGHHHPLSYYLDYQGPCNACGYRVPRYTYGAFKCKGCSDFALDLRCLVLPRKAPHKCDEHLLTLTYHDHNTYSLTHFCDICEKRRDPSLWFYHCAICNTSAHPNCVLGRGRYPFMKPGKIYKKSDQLHQHDLIFVKKIHYYFPKCFKCGDLCEELALECVNSECGYIVHWKCVAPPHLLEL</sequence>
<dbReference type="Pfam" id="PF03107">
    <property type="entry name" value="C1_2"/>
    <property type="match status" value="7"/>
</dbReference>
<dbReference type="PANTHER" id="PTHR32410:SF216">
    <property type="entry name" value="PHORBOL-ESTER_DAG-TYPE DOMAIN-CONTAINING PROTEIN"/>
    <property type="match status" value="1"/>
</dbReference>
<dbReference type="InterPro" id="IPR053192">
    <property type="entry name" value="Vacuole_Formation_Reg"/>
</dbReference>
<dbReference type="SMART" id="SM00109">
    <property type="entry name" value="C1"/>
    <property type="match status" value="4"/>
</dbReference>
<evidence type="ECO:0000256" key="4">
    <source>
        <dbReference type="ARBA" id="ARBA00022833"/>
    </source>
</evidence>
<proteinExistence type="predicted"/>
<dbReference type="PROSITE" id="PS50081">
    <property type="entry name" value="ZF_DAG_PE_2"/>
    <property type="match status" value="1"/>
</dbReference>
<dbReference type="GO" id="GO:0008270">
    <property type="term" value="F:zinc ion binding"/>
    <property type="evidence" value="ECO:0007669"/>
    <property type="project" value="UniProtKB-KW"/>
</dbReference>
<keyword evidence="7" id="KW-1185">Reference proteome</keyword>
<evidence type="ECO:0000313" key="6">
    <source>
        <dbReference type="EMBL" id="OMO99757.1"/>
    </source>
</evidence>
<evidence type="ECO:0000256" key="3">
    <source>
        <dbReference type="ARBA" id="ARBA00022771"/>
    </source>
</evidence>
<gene>
    <name evidence="6" type="ORF">COLO4_13099</name>
</gene>
<reference evidence="7" key="1">
    <citation type="submission" date="2013-09" db="EMBL/GenBank/DDBJ databases">
        <title>Corchorus olitorius genome sequencing.</title>
        <authorList>
            <person name="Alam M."/>
            <person name="Haque M.S."/>
            <person name="Islam M.S."/>
            <person name="Emdad E.M."/>
            <person name="Islam M.M."/>
            <person name="Ahmed B."/>
            <person name="Halim A."/>
            <person name="Hossen Q.M.M."/>
            <person name="Hossain M.Z."/>
            <person name="Ahmed R."/>
            <person name="Khan M.M."/>
            <person name="Islam R."/>
            <person name="Rashid M.M."/>
            <person name="Khan S.A."/>
            <person name="Rahman M.S."/>
            <person name="Alam M."/>
            <person name="Yahiya A.S."/>
            <person name="Khan M.S."/>
            <person name="Azam M.S."/>
            <person name="Haque T."/>
            <person name="Lashkar M.Z.H."/>
            <person name="Akhand A.I."/>
            <person name="Morshed G."/>
            <person name="Roy S."/>
            <person name="Uddin K.S."/>
            <person name="Rabeya T."/>
            <person name="Hossain A.S."/>
            <person name="Chowdhury A."/>
            <person name="Snigdha A.R."/>
            <person name="Mortoza M.S."/>
            <person name="Matin S.A."/>
            <person name="Hoque S.M.E."/>
            <person name="Islam M.K."/>
            <person name="Roy D.K."/>
            <person name="Haider R."/>
            <person name="Moosa M.M."/>
            <person name="Elias S.M."/>
            <person name="Hasan A.M."/>
            <person name="Jahan S."/>
            <person name="Shafiuddin M."/>
            <person name="Mahmood N."/>
            <person name="Shommy N.S."/>
        </authorList>
    </citation>
    <scope>NUCLEOTIDE SEQUENCE [LARGE SCALE GENOMIC DNA]</scope>
    <source>
        <strain evidence="7">cv. O-4</strain>
    </source>
</reference>
<dbReference type="EMBL" id="AWUE01015069">
    <property type="protein sequence ID" value="OMO99757.1"/>
    <property type="molecule type" value="Genomic_DNA"/>
</dbReference>
<dbReference type="AlphaFoldDB" id="A0A1R3JYF8"/>
<name>A0A1R3JYF8_9ROSI</name>
<dbReference type="STRING" id="93759.A0A1R3JYF8"/>
<comment type="caution">
    <text evidence="6">The sequence shown here is derived from an EMBL/GenBank/DDBJ whole genome shotgun (WGS) entry which is preliminary data.</text>
</comment>
<keyword evidence="1" id="KW-0479">Metal-binding</keyword>
<dbReference type="InterPro" id="IPR002219">
    <property type="entry name" value="PKC_DAG/PE"/>
</dbReference>
<dbReference type="PROSITE" id="PS01359">
    <property type="entry name" value="ZF_PHD_1"/>
    <property type="match status" value="1"/>
</dbReference>
<dbReference type="SUPFAM" id="SSF57889">
    <property type="entry name" value="Cysteine-rich domain"/>
    <property type="match status" value="7"/>
</dbReference>
<evidence type="ECO:0000313" key="7">
    <source>
        <dbReference type="Proteomes" id="UP000187203"/>
    </source>
</evidence>
<dbReference type="InterPro" id="IPR046349">
    <property type="entry name" value="C1-like_sf"/>
</dbReference>
<keyword evidence="3" id="KW-0863">Zinc-finger</keyword>
<dbReference type="Proteomes" id="UP000187203">
    <property type="component" value="Unassembled WGS sequence"/>
</dbReference>
<keyword evidence="4" id="KW-0862">Zinc</keyword>
<dbReference type="OrthoDB" id="1884766at2759"/>
<evidence type="ECO:0000256" key="1">
    <source>
        <dbReference type="ARBA" id="ARBA00022723"/>
    </source>
</evidence>
<organism evidence="6 7">
    <name type="scientific">Corchorus olitorius</name>
    <dbReference type="NCBI Taxonomy" id="93759"/>
    <lineage>
        <taxon>Eukaryota</taxon>
        <taxon>Viridiplantae</taxon>
        <taxon>Streptophyta</taxon>
        <taxon>Embryophyta</taxon>
        <taxon>Tracheophyta</taxon>
        <taxon>Spermatophyta</taxon>
        <taxon>Magnoliopsida</taxon>
        <taxon>eudicotyledons</taxon>
        <taxon>Gunneridae</taxon>
        <taxon>Pentapetalae</taxon>
        <taxon>rosids</taxon>
        <taxon>malvids</taxon>
        <taxon>Malvales</taxon>
        <taxon>Malvaceae</taxon>
        <taxon>Grewioideae</taxon>
        <taxon>Apeibeae</taxon>
        <taxon>Corchorus</taxon>
    </lineage>
</organism>
<dbReference type="InterPro" id="IPR004146">
    <property type="entry name" value="DC1"/>
</dbReference>
<accession>A0A1R3JYF8</accession>
<evidence type="ECO:0000259" key="5">
    <source>
        <dbReference type="PROSITE" id="PS50081"/>
    </source>
</evidence>
<evidence type="ECO:0000256" key="2">
    <source>
        <dbReference type="ARBA" id="ARBA00022737"/>
    </source>
</evidence>
<protein>
    <submittedName>
        <fullName evidence="6">Zinc finger, PHD-type</fullName>
    </submittedName>
</protein>
<dbReference type="PANTHER" id="PTHR32410">
    <property type="entry name" value="CYSTEINE/HISTIDINE-RICH C1 DOMAIN FAMILY PROTEIN"/>
    <property type="match status" value="1"/>
</dbReference>
<dbReference type="InterPro" id="IPR019786">
    <property type="entry name" value="Zinc_finger_PHD-type_CS"/>
</dbReference>
<dbReference type="InterPro" id="IPR001965">
    <property type="entry name" value="Znf_PHD"/>
</dbReference>